<dbReference type="AlphaFoldDB" id="A0A9P7UKK4"/>
<evidence type="ECO:0000256" key="1">
    <source>
        <dbReference type="SAM" id="MobiDB-lite"/>
    </source>
</evidence>
<proteinExistence type="predicted"/>
<protein>
    <submittedName>
        <fullName evidence="2">Uncharacterized protein</fullName>
    </submittedName>
</protein>
<accession>A0A9P7UKK4</accession>
<name>A0A9P7UKK4_9AGAR</name>
<evidence type="ECO:0000313" key="2">
    <source>
        <dbReference type="EMBL" id="KAG7085745.1"/>
    </source>
</evidence>
<dbReference type="EMBL" id="CM032191">
    <property type="protein sequence ID" value="KAG7085745.1"/>
    <property type="molecule type" value="Genomic_DNA"/>
</dbReference>
<dbReference type="Proteomes" id="UP001049176">
    <property type="component" value="Chromosome 11"/>
</dbReference>
<sequence length="128" mass="13241">MASAPSSSTLESPGRIQPVTLRDDVDNVPAISCAPLEPPLMLMDKGKAPLRDSQLAGPSTHPGLCSVTNVAHTSALGDPTLGGFRAHPAVSIALGVPLLAKVTLDRALYNPKSRLTVLSAIAPDRITD</sequence>
<dbReference type="RefSeq" id="XP_043002216.1">
    <property type="nucleotide sequence ID" value="XM_043160260.1"/>
</dbReference>
<dbReference type="GeneID" id="66072364"/>
<feature type="region of interest" description="Disordered" evidence="1">
    <location>
        <begin position="1"/>
        <end position="23"/>
    </location>
</feature>
<reference evidence="2" key="1">
    <citation type="journal article" date="2021" name="Genome Biol. Evol.">
        <title>The assembled and annotated genome of the fairy-ring fungus Marasmius oreades.</title>
        <authorList>
            <person name="Hiltunen M."/>
            <person name="Ament-Velasquez S.L."/>
            <person name="Johannesson H."/>
        </authorList>
    </citation>
    <scope>NUCLEOTIDE SEQUENCE</scope>
    <source>
        <strain evidence="2">03SP1</strain>
    </source>
</reference>
<gene>
    <name evidence="2" type="ORF">E1B28_003288</name>
</gene>
<organism evidence="2 3">
    <name type="scientific">Marasmius oreades</name>
    <name type="common">fairy-ring Marasmius</name>
    <dbReference type="NCBI Taxonomy" id="181124"/>
    <lineage>
        <taxon>Eukaryota</taxon>
        <taxon>Fungi</taxon>
        <taxon>Dikarya</taxon>
        <taxon>Basidiomycota</taxon>
        <taxon>Agaricomycotina</taxon>
        <taxon>Agaricomycetes</taxon>
        <taxon>Agaricomycetidae</taxon>
        <taxon>Agaricales</taxon>
        <taxon>Marasmiineae</taxon>
        <taxon>Marasmiaceae</taxon>
        <taxon>Marasmius</taxon>
    </lineage>
</organism>
<comment type="caution">
    <text evidence="2">The sequence shown here is derived from an EMBL/GenBank/DDBJ whole genome shotgun (WGS) entry which is preliminary data.</text>
</comment>
<dbReference type="KEGG" id="more:E1B28_003288"/>
<evidence type="ECO:0000313" key="3">
    <source>
        <dbReference type="Proteomes" id="UP001049176"/>
    </source>
</evidence>
<feature type="compositionally biased region" description="Polar residues" evidence="1">
    <location>
        <begin position="1"/>
        <end position="11"/>
    </location>
</feature>
<keyword evidence="3" id="KW-1185">Reference proteome</keyword>